<keyword evidence="2" id="KW-0804">Transcription</keyword>
<comment type="caution">
    <text evidence="4">The sequence shown here is derived from an EMBL/GenBank/DDBJ whole genome shotgun (WGS) entry which is preliminary data.</text>
</comment>
<dbReference type="InterPro" id="IPR008719">
    <property type="entry name" value="N2O_reductase_NosL"/>
</dbReference>
<dbReference type="PRINTS" id="PR00033">
    <property type="entry name" value="HTHASNC"/>
</dbReference>
<dbReference type="SMART" id="SM00420">
    <property type="entry name" value="HTH_DEOR"/>
    <property type="match status" value="1"/>
</dbReference>
<dbReference type="GO" id="GO:0043565">
    <property type="term" value="F:sequence-specific DNA binding"/>
    <property type="evidence" value="ECO:0007669"/>
    <property type="project" value="InterPro"/>
</dbReference>
<reference evidence="4 5" key="1">
    <citation type="submission" date="2017-10" db="EMBL/GenBank/DDBJ databases">
        <title>Bacillus sp. nov., a halophilic bacterium isolated from a Yangshapao Lake.</title>
        <authorList>
            <person name="Wang H."/>
        </authorList>
    </citation>
    <scope>NUCLEOTIDE SEQUENCE [LARGE SCALE GENOMIC DNA]</scope>
    <source>
        <strain evidence="4 5">YSP-3</strain>
    </source>
</reference>
<dbReference type="Pfam" id="PF05573">
    <property type="entry name" value="NosL"/>
    <property type="match status" value="1"/>
</dbReference>
<evidence type="ECO:0000256" key="2">
    <source>
        <dbReference type="ARBA" id="ARBA00023163"/>
    </source>
</evidence>
<dbReference type="PROSITE" id="PS51000">
    <property type="entry name" value="HTH_DEOR_2"/>
    <property type="match status" value="1"/>
</dbReference>
<accession>A0A2W0HMZ0</accession>
<evidence type="ECO:0000256" key="1">
    <source>
        <dbReference type="ARBA" id="ARBA00023015"/>
    </source>
</evidence>
<keyword evidence="1" id="KW-0805">Transcription regulation</keyword>
<dbReference type="Pfam" id="PF08220">
    <property type="entry name" value="HTH_DeoR"/>
    <property type="match status" value="1"/>
</dbReference>
<dbReference type="Proteomes" id="UP000248066">
    <property type="component" value="Unassembled WGS sequence"/>
</dbReference>
<sequence>MLPDQRKKQILDWLEKENQLRVTDLSKRLGVSEMTVYRDIQQLTESGELVRTSRGVSKKTSSSSEMAGRGSCTYCHKPNAGRQQIQLIDENNHVEHLCCAHCGILRYDDLQNGVSQFICKDFLTDTTISAKMAYFLIGADPVMQCCQPQVIPFASKDQAVKFQKGFGGSLYTLAEAIDELNSQMNVSGCCKKH</sequence>
<dbReference type="OrthoDB" id="9797223at2"/>
<name>A0A2W0HMZ0_9BACI</name>
<proteinExistence type="predicted"/>
<dbReference type="GO" id="GO:0003700">
    <property type="term" value="F:DNA-binding transcription factor activity"/>
    <property type="evidence" value="ECO:0007669"/>
    <property type="project" value="InterPro"/>
</dbReference>
<dbReference type="InterPro" id="IPR000485">
    <property type="entry name" value="AsnC-type_HTH_dom"/>
</dbReference>
<dbReference type="RefSeq" id="WP_110519238.1">
    <property type="nucleotide sequence ID" value="NZ_PDOF01000001.1"/>
</dbReference>
<feature type="domain" description="HTH deoR-type" evidence="3">
    <location>
        <begin position="3"/>
        <end position="58"/>
    </location>
</feature>
<evidence type="ECO:0000313" key="4">
    <source>
        <dbReference type="EMBL" id="PYZ98935.1"/>
    </source>
</evidence>
<protein>
    <recommendedName>
        <fullName evidence="3">HTH deoR-type domain-containing protein</fullName>
    </recommendedName>
</protein>
<dbReference type="PANTHER" id="PTHR41247:SF1">
    <property type="entry name" value="HTH-TYPE TRANSCRIPTIONAL REPRESSOR YCNK"/>
    <property type="match status" value="1"/>
</dbReference>
<dbReference type="InterPro" id="IPR001034">
    <property type="entry name" value="DeoR_HTH"/>
</dbReference>
<evidence type="ECO:0000313" key="5">
    <source>
        <dbReference type="Proteomes" id="UP000248066"/>
    </source>
</evidence>
<dbReference type="SUPFAM" id="SSF46785">
    <property type="entry name" value="Winged helix' DNA-binding domain"/>
    <property type="match status" value="1"/>
</dbReference>
<dbReference type="EMBL" id="PDOF01000001">
    <property type="protein sequence ID" value="PYZ98935.1"/>
    <property type="molecule type" value="Genomic_DNA"/>
</dbReference>
<dbReference type="Gene3D" id="1.10.10.10">
    <property type="entry name" value="Winged helix-like DNA-binding domain superfamily/Winged helix DNA-binding domain"/>
    <property type="match status" value="1"/>
</dbReference>
<dbReference type="InterPro" id="IPR036390">
    <property type="entry name" value="WH_DNA-bd_sf"/>
</dbReference>
<gene>
    <name evidence="4" type="ORF">CR205_10300</name>
</gene>
<keyword evidence="5" id="KW-1185">Reference proteome</keyword>
<dbReference type="AlphaFoldDB" id="A0A2W0HMZ0"/>
<dbReference type="SUPFAM" id="SSF160387">
    <property type="entry name" value="NosL/MerB-like"/>
    <property type="match status" value="1"/>
</dbReference>
<dbReference type="PANTHER" id="PTHR41247">
    <property type="entry name" value="HTH-TYPE TRANSCRIPTIONAL REPRESSOR YCNK"/>
    <property type="match status" value="1"/>
</dbReference>
<dbReference type="InterPro" id="IPR036388">
    <property type="entry name" value="WH-like_DNA-bd_sf"/>
</dbReference>
<organism evidence="4 5">
    <name type="scientific">Alteribacter lacisalsi</name>
    <dbReference type="NCBI Taxonomy" id="2045244"/>
    <lineage>
        <taxon>Bacteria</taxon>
        <taxon>Bacillati</taxon>
        <taxon>Bacillota</taxon>
        <taxon>Bacilli</taxon>
        <taxon>Bacillales</taxon>
        <taxon>Bacillaceae</taxon>
        <taxon>Alteribacter</taxon>
    </lineage>
</organism>
<evidence type="ECO:0000259" key="3">
    <source>
        <dbReference type="PROSITE" id="PS51000"/>
    </source>
</evidence>